<dbReference type="InterPro" id="IPR050121">
    <property type="entry name" value="Cytochrome_P450_monoxygenase"/>
</dbReference>
<dbReference type="Proteomes" id="UP000774617">
    <property type="component" value="Unassembled WGS sequence"/>
</dbReference>
<comment type="cofactor">
    <cofactor evidence="1">
        <name>heme</name>
        <dbReference type="ChEBI" id="CHEBI:30413"/>
    </cofactor>
</comment>
<dbReference type="EMBL" id="JAGTJR010000010">
    <property type="protein sequence ID" value="KAH7053434.1"/>
    <property type="molecule type" value="Genomic_DNA"/>
</dbReference>
<keyword evidence="6" id="KW-0408">Iron</keyword>
<organism evidence="8 9">
    <name type="scientific">Macrophomina phaseolina</name>
    <dbReference type="NCBI Taxonomy" id="35725"/>
    <lineage>
        <taxon>Eukaryota</taxon>
        <taxon>Fungi</taxon>
        <taxon>Dikarya</taxon>
        <taxon>Ascomycota</taxon>
        <taxon>Pezizomycotina</taxon>
        <taxon>Dothideomycetes</taxon>
        <taxon>Dothideomycetes incertae sedis</taxon>
        <taxon>Botryosphaeriales</taxon>
        <taxon>Botryosphaeriaceae</taxon>
        <taxon>Macrophomina</taxon>
    </lineage>
</organism>
<dbReference type="InterPro" id="IPR036396">
    <property type="entry name" value="Cyt_P450_sf"/>
</dbReference>
<dbReference type="Gene3D" id="1.10.630.10">
    <property type="entry name" value="Cytochrome P450"/>
    <property type="match status" value="1"/>
</dbReference>
<evidence type="ECO:0000256" key="1">
    <source>
        <dbReference type="ARBA" id="ARBA00001971"/>
    </source>
</evidence>
<evidence type="ECO:0000313" key="9">
    <source>
        <dbReference type="Proteomes" id="UP000774617"/>
    </source>
</evidence>
<gene>
    <name evidence="8" type="ORF">B0J12DRAFT_750964</name>
</gene>
<name>A0ABQ8GEP3_9PEZI</name>
<evidence type="ECO:0000256" key="7">
    <source>
        <dbReference type="ARBA" id="ARBA00023033"/>
    </source>
</evidence>
<evidence type="ECO:0000256" key="2">
    <source>
        <dbReference type="ARBA" id="ARBA00010617"/>
    </source>
</evidence>
<sequence length="421" mass="46634">MIGAPEKSLGASPLTGHTRFCPLRAGPSSDQHTSWTTEDMHQWEECQLVARLQDLIHRAPNTLTLVDQNEHASKRRILSQGLSASAILRFEETIVRHFETFCAQLSPGETASKWSAPRDMSDWCNSCRPNFPGESQTDRDRQPLNLRSHVVGCFYLDYNALTDPAHRKVTDGIEKFNVCIGVLTQAAELGICRMDRKLFPESIAAEKWFGQRVKMKATEGPPNVFSFLLKTKDPETGSSLSPDEIGAESTTLLVAGSDTSSTAMASLFFYLAANPACYARACAEMRAEFSIADALRACADEAMRISLPAGRALWHEVLPGRLQIDGHFIPARYHVGVGIYALHHSDKLYGQPFDFIHERWLRDESGEGGVARARSAFNPRLALQEIMLMMAIIAEGQDVRLGAGGSPGDVFGRHRNTEFRL</sequence>
<comment type="caution">
    <text evidence="8">The sequence shown here is derived from an EMBL/GenBank/DDBJ whole genome shotgun (WGS) entry which is preliminary data.</text>
</comment>
<evidence type="ECO:0000313" key="8">
    <source>
        <dbReference type="EMBL" id="KAH7053434.1"/>
    </source>
</evidence>
<keyword evidence="5" id="KW-0560">Oxidoreductase</keyword>
<proteinExistence type="inferred from homology"/>
<evidence type="ECO:0000256" key="3">
    <source>
        <dbReference type="ARBA" id="ARBA00022617"/>
    </source>
</evidence>
<keyword evidence="9" id="KW-1185">Reference proteome</keyword>
<accession>A0ABQ8GEP3</accession>
<dbReference type="InterPro" id="IPR001128">
    <property type="entry name" value="Cyt_P450"/>
</dbReference>
<dbReference type="PANTHER" id="PTHR24305">
    <property type="entry name" value="CYTOCHROME P450"/>
    <property type="match status" value="1"/>
</dbReference>
<comment type="similarity">
    <text evidence="2">Belongs to the cytochrome P450 family.</text>
</comment>
<evidence type="ECO:0000256" key="6">
    <source>
        <dbReference type="ARBA" id="ARBA00023004"/>
    </source>
</evidence>
<dbReference type="SUPFAM" id="SSF48264">
    <property type="entry name" value="Cytochrome P450"/>
    <property type="match status" value="1"/>
</dbReference>
<dbReference type="PANTHER" id="PTHR24305:SF237">
    <property type="entry name" value="CYTOCHROME P450 MONOOXYGENASE ATNE-RELATED"/>
    <property type="match status" value="1"/>
</dbReference>
<evidence type="ECO:0000256" key="4">
    <source>
        <dbReference type="ARBA" id="ARBA00022723"/>
    </source>
</evidence>
<protein>
    <submittedName>
        <fullName evidence="8">Cytochrome P450</fullName>
    </submittedName>
</protein>
<evidence type="ECO:0000256" key="5">
    <source>
        <dbReference type="ARBA" id="ARBA00023002"/>
    </source>
</evidence>
<keyword evidence="4" id="KW-0479">Metal-binding</keyword>
<dbReference type="Pfam" id="PF00067">
    <property type="entry name" value="p450"/>
    <property type="match status" value="1"/>
</dbReference>
<reference evidence="8 9" key="1">
    <citation type="journal article" date="2021" name="Nat. Commun.">
        <title>Genetic determinants of endophytism in the Arabidopsis root mycobiome.</title>
        <authorList>
            <person name="Mesny F."/>
            <person name="Miyauchi S."/>
            <person name="Thiergart T."/>
            <person name="Pickel B."/>
            <person name="Atanasova L."/>
            <person name="Karlsson M."/>
            <person name="Huettel B."/>
            <person name="Barry K.W."/>
            <person name="Haridas S."/>
            <person name="Chen C."/>
            <person name="Bauer D."/>
            <person name="Andreopoulos W."/>
            <person name="Pangilinan J."/>
            <person name="LaButti K."/>
            <person name="Riley R."/>
            <person name="Lipzen A."/>
            <person name="Clum A."/>
            <person name="Drula E."/>
            <person name="Henrissat B."/>
            <person name="Kohler A."/>
            <person name="Grigoriev I.V."/>
            <person name="Martin F.M."/>
            <person name="Hacquard S."/>
        </authorList>
    </citation>
    <scope>NUCLEOTIDE SEQUENCE [LARGE SCALE GENOMIC DNA]</scope>
    <source>
        <strain evidence="8 9">MPI-SDFR-AT-0080</strain>
    </source>
</reference>
<keyword evidence="3" id="KW-0349">Heme</keyword>
<keyword evidence="7" id="KW-0503">Monooxygenase</keyword>